<sequence>MYLSPSFLWFTQAPRRAVGRGETQMERSEREPLTNREDRMFPLQSPHAGLPPSVSESPSNGADRPLQSLACRVWVFECGADKKSDPDVLPVSASPCLTAAQFGPNRGELERKVQGAIEGKNVAIVLFRTPKADMAACSTSF</sequence>
<evidence type="ECO:0000313" key="3">
    <source>
        <dbReference type="Proteomes" id="UP001153269"/>
    </source>
</evidence>
<gene>
    <name evidence="2" type="ORF">PLEPLA_LOCUS21346</name>
</gene>
<protein>
    <submittedName>
        <fullName evidence="2">Uncharacterized protein</fullName>
    </submittedName>
</protein>
<keyword evidence="3" id="KW-1185">Reference proteome</keyword>
<organism evidence="2 3">
    <name type="scientific">Pleuronectes platessa</name>
    <name type="common">European plaice</name>
    <dbReference type="NCBI Taxonomy" id="8262"/>
    <lineage>
        <taxon>Eukaryota</taxon>
        <taxon>Metazoa</taxon>
        <taxon>Chordata</taxon>
        <taxon>Craniata</taxon>
        <taxon>Vertebrata</taxon>
        <taxon>Euteleostomi</taxon>
        <taxon>Actinopterygii</taxon>
        <taxon>Neopterygii</taxon>
        <taxon>Teleostei</taxon>
        <taxon>Neoteleostei</taxon>
        <taxon>Acanthomorphata</taxon>
        <taxon>Carangaria</taxon>
        <taxon>Pleuronectiformes</taxon>
        <taxon>Pleuronectoidei</taxon>
        <taxon>Pleuronectidae</taxon>
        <taxon>Pleuronectes</taxon>
    </lineage>
</organism>
<dbReference type="AlphaFoldDB" id="A0A9N7UN33"/>
<feature type="region of interest" description="Disordered" evidence="1">
    <location>
        <begin position="18"/>
        <end position="63"/>
    </location>
</feature>
<feature type="compositionally biased region" description="Basic and acidic residues" evidence="1">
    <location>
        <begin position="23"/>
        <end position="40"/>
    </location>
</feature>
<reference evidence="2" key="1">
    <citation type="submission" date="2020-03" db="EMBL/GenBank/DDBJ databases">
        <authorList>
            <person name="Weist P."/>
        </authorList>
    </citation>
    <scope>NUCLEOTIDE SEQUENCE</scope>
</reference>
<accession>A0A9N7UN33</accession>
<proteinExistence type="predicted"/>
<evidence type="ECO:0000313" key="2">
    <source>
        <dbReference type="EMBL" id="CAB1433257.1"/>
    </source>
</evidence>
<dbReference type="EMBL" id="CADEAL010001544">
    <property type="protein sequence ID" value="CAB1433257.1"/>
    <property type="molecule type" value="Genomic_DNA"/>
</dbReference>
<dbReference type="Proteomes" id="UP001153269">
    <property type="component" value="Unassembled WGS sequence"/>
</dbReference>
<evidence type="ECO:0000256" key="1">
    <source>
        <dbReference type="SAM" id="MobiDB-lite"/>
    </source>
</evidence>
<name>A0A9N7UN33_PLEPL</name>
<comment type="caution">
    <text evidence="2">The sequence shown here is derived from an EMBL/GenBank/DDBJ whole genome shotgun (WGS) entry which is preliminary data.</text>
</comment>